<name>Q4V5C7_DROME</name>
<accession>Q4V5C7</accession>
<dbReference type="EMBL" id="BT022729">
    <property type="protein sequence ID" value="AAY55145.1"/>
    <property type="molecule type" value="mRNA"/>
</dbReference>
<feature type="compositionally biased region" description="Polar residues" evidence="1">
    <location>
        <begin position="42"/>
        <end position="53"/>
    </location>
</feature>
<feature type="region of interest" description="Disordered" evidence="1">
    <location>
        <begin position="28"/>
        <end position="53"/>
    </location>
</feature>
<evidence type="ECO:0000256" key="1">
    <source>
        <dbReference type="SAM" id="MobiDB-lite"/>
    </source>
</evidence>
<proteinExistence type="evidence at transcript level"/>
<dbReference type="AlphaFoldDB" id="Q4V5C7"/>
<sequence>MANSKWQNWKPMETSTCVMNACRNGGQAQPKLNRNNKAKPIANSNRADNNSKNILRMQPSVAFSAFSGEGPPRGAGQCCQTAPEKKIENKRNYVYVMYRLFGVKVDGFRCQLAP</sequence>
<reference evidence="2" key="1">
    <citation type="submission" date="2005-05" db="EMBL/GenBank/DDBJ databases">
        <authorList>
            <person name="Stapleton M."/>
            <person name="Carlson J."/>
            <person name="Chavez C."/>
            <person name="Frise E."/>
            <person name="George R."/>
            <person name="Pacleb J."/>
            <person name="Park S."/>
            <person name="Wan K."/>
            <person name="Yu C."/>
            <person name="Celniker S."/>
        </authorList>
    </citation>
    <scope>NUCLEOTIDE SEQUENCE</scope>
    <source>
        <strain evidence="2">Berkeley</strain>
    </source>
</reference>
<organism evidence="2">
    <name type="scientific">Drosophila melanogaster</name>
    <name type="common">Fruit fly</name>
    <dbReference type="NCBI Taxonomy" id="7227"/>
    <lineage>
        <taxon>Eukaryota</taxon>
        <taxon>Metazoa</taxon>
        <taxon>Ecdysozoa</taxon>
        <taxon>Arthropoda</taxon>
        <taxon>Hexapoda</taxon>
        <taxon>Insecta</taxon>
        <taxon>Pterygota</taxon>
        <taxon>Neoptera</taxon>
        <taxon>Endopterygota</taxon>
        <taxon>Diptera</taxon>
        <taxon>Brachycera</taxon>
        <taxon>Muscomorpha</taxon>
        <taxon>Ephydroidea</taxon>
        <taxon>Drosophilidae</taxon>
        <taxon>Drosophila</taxon>
        <taxon>Sophophora</taxon>
    </lineage>
</organism>
<evidence type="ECO:0000313" key="2">
    <source>
        <dbReference type="EMBL" id="AAY55145.1"/>
    </source>
</evidence>
<protein>
    <submittedName>
        <fullName evidence="2">RH39037p</fullName>
    </submittedName>
</protein>